<organism evidence="2 3">
    <name type="scientific">Streptomyces liliifuscus</name>
    <dbReference type="NCBI Taxonomy" id="2797636"/>
    <lineage>
        <taxon>Bacteria</taxon>
        <taxon>Bacillati</taxon>
        <taxon>Actinomycetota</taxon>
        <taxon>Actinomycetes</taxon>
        <taxon>Kitasatosporales</taxon>
        <taxon>Streptomycetaceae</taxon>
        <taxon>Streptomyces</taxon>
    </lineage>
</organism>
<evidence type="ECO:0000313" key="2">
    <source>
        <dbReference type="EMBL" id="QQM47354.1"/>
    </source>
</evidence>
<dbReference type="EMBL" id="CP066832">
    <property type="protein sequence ID" value="QQM47354.1"/>
    <property type="molecule type" value="Genomic_DNA"/>
</dbReference>
<sequence length="150" mass="15862">MRQPEPLNAIDELRLFLDFAVPLCGADIAYKLRQWGHSREQAKAWLRGEAERAGGSLGENGDAIQFSDGRPRSGRAQNRVARTASELARGVAAAALLAQLEGKSGVEAFGGFYGVTARPAEADTPRVQDSGDDAVGVAARGTCPVRKPTA</sequence>
<reference evidence="2 3" key="1">
    <citation type="submission" date="2020-12" db="EMBL/GenBank/DDBJ databases">
        <title>A novel species.</title>
        <authorList>
            <person name="Li K."/>
        </authorList>
    </citation>
    <scope>NUCLEOTIDE SEQUENCE [LARGE SCALE GENOMIC DNA]</scope>
    <source>
        <strain evidence="2 3">ZYC-3</strain>
        <plasmid evidence="2 3">unnamed1</plasmid>
    </source>
</reference>
<dbReference type="RefSeq" id="WP_200402132.1">
    <property type="nucleotide sequence ID" value="NZ_CP066832.1"/>
</dbReference>
<evidence type="ECO:0000313" key="3">
    <source>
        <dbReference type="Proteomes" id="UP000595636"/>
    </source>
</evidence>
<evidence type="ECO:0000256" key="1">
    <source>
        <dbReference type="SAM" id="MobiDB-lite"/>
    </source>
</evidence>
<dbReference type="Proteomes" id="UP000595636">
    <property type="component" value="Plasmid unnamed1"/>
</dbReference>
<keyword evidence="3" id="KW-1185">Reference proteome</keyword>
<name>A0A7T7RI10_9ACTN</name>
<feature type="region of interest" description="Disordered" evidence="1">
    <location>
        <begin position="53"/>
        <end position="78"/>
    </location>
</feature>
<accession>A0A7T7RI10</accession>
<geneLocation type="plasmid" evidence="2 3">
    <name>unnamed1</name>
</geneLocation>
<keyword evidence="2" id="KW-0614">Plasmid</keyword>
<protein>
    <submittedName>
        <fullName evidence="2">Uncharacterized protein</fullName>
    </submittedName>
</protein>
<dbReference type="KEGG" id="slf:JEQ17_48090"/>
<dbReference type="AlphaFoldDB" id="A0A7T7RI10"/>
<gene>
    <name evidence="2" type="ORF">JEQ17_48090</name>
</gene>
<proteinExistence type="predicted"/>